<feature type="transmembrane region" description="Helical" evidence="5">
    <location>
        <begin position="178"/>
        <end position="198"/>
    </location>
</feature>
<keyword evidence="9" id="KW-1185">Reference proteome</keyword>
<dbReference type="PANTHER" id="PTHR11860">
    <property type="entry name" value="POLYMERIC-IMMUNOGLOBULIN RECEPTOR"/>
    <property type="match status" value="1"/>
</dbReference>
<evidence type="ECO:0000256" key="1">
    <source>
        <dbReference type="ARBA" id="ARBA00004370"/>
    </source>
</evidence>
<dbReference type="GO" id="GO:0004888">
    <property type="term" value="F:transmembrane signaling receptor activity"/>
    <property type="evidence" value="ECO:0007669"/>
    <property type="project" value="TreeGrafter"/>
</dbReference>
<keyword evidence="2 5" id="KW-0812">Transmembrane</keyword>
<evidence type="ECO:0000256" key="5">
    <source>
        <dbReference type="SAM" id="Phobius"/>
    </source>
</evidence>
<dbReference type="PROSITE" id="PS50835">
    <property type="entry name" value="IG_LIKE"/>
    <property type="match status" value="1"/>
</dbReference>
<organism evidence="8 9">
    <name type="scientific">Dissostichus eleginoides</name>
    <name type="common">Patagonian toothfish</name>
    <name type="synonym">Dissostichus amissus</name>
    <dbReference type="NCBI Taxonomy" id="100907"/>
    <lineage>
        <taxon>Eukaryota</taxon>
        <taxon>Metazoa</taxon>
        <taxon>Chordata</taxon>
        <taxon>Craniata</taxon>
        <taxon>Vertebrata</taxon>
        <taxon>Euteleostomi</taxon>
        <taxon>Actinopterygii</taxon>
        <taxon>Neopterygii</taxon>
        <taxon>Teleostei</taxon>
        <taxon>Neoteleostei</taxon>
        <taxon>Acanthomorphata</taxon>
        <taxon>Eupercaria</taxon>
        <taxon>Perciformes</taxon>
        <taxon>Notothenioidei</taxon>
        <taxon>Nototheniidae</taxon>
        <taxon>Dissostichus</taxon>
    </lineage>
</organism>
<dbReference type="InterPro" id="IPR013783">
    <property type="entry name" value="Ig-like_fold"/>
</dbReference>
<name>A0AAD9F246_DISEL</name>
<sequence length="531" mass="58958">MNTFYAFFFLLHASGIEGAAINVEGFVGGDVSFQCSHKFASKITKYLCKGACKGVEDRLVTVQSGATAESGRITLVDSGAGAFSVTFRQLQLSDMGRYWCGVDRIGFDTYTSVQLTVNEGVTNETRTVKPELSRTWTYENMSNSTQLTSVMDTSNPPIPSAATKNSNGGEQNVSTGTVLFATVGTLGMLTILMLALIIRKCRESSKPQPRVCFNCTDLFGADRRKKLSVWTECKLRTMGATWISWRTTTTVFITLLQIKALISVQTTVTGVEGQTVEFKCEYEDGHKSKVKYFRNDNRTILIQTEKDVQSVRNGRFSLFDNTTGSFFIVRLDKLTSRDSGTYRCGLDSLLIIELKVSQVPVSTILPNHRKVDNKPQWFSPAEFHLPLFVTAAMCMAALLFICLFTLCLRLAVKHQRSSPRQKREESSDYETMTPGVRTDSDDRCSFSTPGLDDLSALPPPSPDLCSHSTSRNRESTVTLGLCDYVDVDVPKPICQYQDLDLSRLEDHVYHSLHGNSHPKDGPLGVKNMINS</sequence>
<feature type="domain" description="Ig-like" evidence="7">
    <location>
        <begin position="259"/>
        <end position="362"/>
    </location>
</feature>
<dbReference type="InterPro" id="IPR036179">
    <property type="entry name" value="Ig-like_dom_sf"/>
</dbReference>
<feature type="chain" id="PRO_5042007413" evidence="6">
    <location>
        <begin position="19"/>
        <end position="531"/>
    </location>
</feature>
<dbReference type="InterPro" id="IPR003599">
    <property type="entry name" value="Ig_sub"/>
</dbReference>
<protein>
    <submittedName>
        <fullName evidence="8">CMRF35-like molecule 9</fullName>
    </submittedName>
</protein>
<keyword evidence="5" id="KW-1133">Transmembrane helix</keyword>
<dbReference type="Pfam" id="PF07686">
    <property type="entry name" value="V-set"/>
    <property type="match status" value="2"/>
</dbReference>
<feature type="region of interest" description="Disordered" evidence="4">
    <location>
        <begin position="512"/>
        <end position="531"/>
    </location>
</feature>
<feature type="transmembrane region" description="Helical" evidence="5">
    <location>
        <begin position="385"/>
        <end position="412"/>
    </location>
</feature>
<dbReference type="EMBL" id="JASDAP010000020">
    <property type="protein sequence ID" value="KAK1886309.1"/>
    <property type="molecule type" value="Genomic_DNA"/>
</dbReference>
<dbReference type="PANTHER" id="PTHR11860:SF118">
    <property type="entry name" value="CMRF35-LIKE MOLECULE 3-RELATED"/>
    <property type="match status" value="1"/>
</dbReference>
<dbReference type="InterPro" id="IPR007110">
    <property type="entry name" value="Ig-like_dom"/>
</dbReference>
<feature type="region of interest" description="Disordered" evidence="4">
    <location>
        <begin position="418"/>
        <end position="470"/>
    </location>
</feature>
<dbReference type="Proteomes" id="UP001228049">
    <property type="component" value="Unassembled WGS sequence"/>
</dbReference>
<accession>A0AAD9F246</accession>
<dbReference type="SUPFAM" id="SSF48726">
    <property type="entry name" value="Immunoglobulin"/>
    <property type="match status" value="2"/>
</dbReference>
<dbReference type="InterPro" id="IPR013106">
    <property type="entry name" value="Ig_V-set"/>
</dbReference>
<dbReference type="GO" id="GO:0005886">
    <property type="term" value="C:plasma membrane"/>
    <property type="evidence" value="ECO:0007669"/>
    <property type="project" value="TreeGrafter"/>
</dbReference>
<dbReference type="SMART" id="SM00409">
    <property type="entry name" value="IG"/>
    <property type="match status" value="2"/>
</dbReference>
<evidence type="ECO:0000259" key="7">
    <source>
        <dbReference type="PROSITE" id="PS50835"/>
    </source>
</evidence>
<evidence type="ECO:0000256" key="3">
    <source>
        <dbReference type="ARBA" id="ARBA00023136"/>
    </source>
</evidence>
<dbReference type="Gene3D" id="2.60.40.10">
    <property type="entry name" value="Immunoglobulins"/>
    <property type="match status" value="2"/>
</dbReference>
<evidence type="ECO:0000313" key="8">
    <source>
        <dbReference type="EMBL" id="KAK1886309.1"/>
    </source>
</evidence>
<dbReference type="AlphaFoldDB" id="A0AAD9F246"/>
<keyword evidence="6" id="KW-0732">Signal</keyword>
<gene>
    <name evidence="8" type="ORF">KUDE01_030025</name>
</gene>
<evidence type="ECO:0000256" key="4">
    <source>
        <dbReference type="SAM" id="MobiDB-lite"/>
    </source>
</evidence>
<evidence type="ECO:0000256" key="2">
    <source>
        <dbReference type="ARBA" id="ARBA00022692"/>
    </source>
</evidence>
<dbReference type="InterPro" id="IPR050671">
    <property type="entry name" value="CD300_family_receptors"/>
</dbReference>
<evidence type="ECO:0000256" key="6">
    <source>
        <dbReference type="SAM" id="SignalP"/>
    </source>
</evidence>
<reference evidence="8" key="1">
    <citation type="submission" date="2023-04" db="EMBL/GenBank/DDBJ databases">
        <title>Chromosome-level genome of Chaenocephalus aceratus.</title>
        <authorList>
            <person name="Park H."/>
        </authorList>
    </citation>
    <scope>NUCLEOTIDE SEQUENCE</scope>
    <source>
        <strain evidence="8">DE</strain>
        <tissue evidence="8">Muscle</tissue>
    </source>
</reference>
<evidence type="ECO:0000313" key="9">
    <source>
        <dbReference type="Proteomes" id="UP001228049"/>
    </source>
</evidence>
<comment type="caution">
    <text evidence="8">The sequence shown here is derived from an EMBL/GenBank/DDBJ whole genome shotgun (WGS) entry which is preliminary data.</text>
</comment>
<proteinExistence type="predicted"/>
<keyword evidence="3 5" id="KW-0472">Membrane</keyword>
<comment type="subcellular location">
    <subcellularLocation>
        <location evidence="1">Membrane</location>
    </subcellularLocation>
</comment>
<feature type="signal peptide" evidence="6">
    <location>
        <begin position="1"/>
        <end position="18"/>
    </location>
</feature>